<feature type="active site" description="Charge relay system" evidence="4">
    <location>
        <position position="264"/>
    </location>
</feature>
<dbReference type="Proteomes" id="UP000217343">
    <property type="component" value="Chromosome"/>
</dbReference>
<evidence type="ECO:0000256" key="1">
    <source>
        <dbReference type="ARBA" id="ARBA00010884"/>
    </source>
</evidence>
<evidence type="ECO:0000256" key="2">
    <source>
        <dbReference type="ARBA" id="ARBA00022487"/>
    </source>
</evidence>
<evidence type="ECO:0000256" key="3">
    <source>
        <dbReference type="ARBA" id="ARBA00022801"/>
    </source>
</evidence>
<dbReference type="InterPro" id="IPR000952">
    <property type="entry name" value="AB_hydrolase_4_CS"/>
</dbReference>
<dbReference type="KEGG" id="mmas:MYMAC_005265"/>
<dbReference type="Gene3D" id="3.40.50.1820">
    <property type="entry name" value="alpha/beta hydrolase"/>
    <property type="match status" value="1"/>
</dbReference>
<reference evidence="6 7" key="1">
    <citation type="submission" date="2017-06" db="EMBL/GenBank/DDBJ databases">
        <title>Sequencing and comparative analysis of myxobacterial genomes.</title>
        <authorList>
            <person name="Rupp O."/>
            <person name="Goesmann A."/>
            <person name="Sogaard-Andersen L."/>
        </authorList>
    </citation>
    <scope>NUCLEOTIDE SEQUENCE [LARGE SCALE GENOMIC DNA]</scope>
    <source>
        <strain evidence="6 7">DSM 14697</strain>
    </source>
</reference>
<keyword evidence="7" id="KW-1185">Reference proteome</keyword>
<evidence type="ECO:0000313" key="7">
    <source>
        <dbReference type="Proteomes" id="UP000217343"/>
    </source>
</evidence>
<dbReference type="InterPro" id="IPR050960">
    <property type="entry name" value="AB_hydrolase_4_sf"/>
</dbReference>
<proteinExistence type="inferred from homology"/>
<dbReference type="PANTHER" id="PTHR10794:SF94">
    <property type="entry name" value="ESTERASE YHET-RELATED"/>
    <property type="match status" value="1"/>
</dbReference>
<evidence type="ECO:0000256" key="4">
    <source>
        <dbReference type="PIRSR" id="PIRSR005211-1"/>
    </source>
</evidence>
<dbReference type="Pfam" id="PF00561">
    <property type="entry name" value="Abhydrolase_1"/>
    <property type="match status" value="1"/>
</dbReference>
<comment type="similarity">
    <text evidence="1">Belongs to the AB hydrolase superfamily. AB hydrolase 4 family.</text>
</comment>
<name>A0A250K1X9_9BACT</name>
<feature type="domain" description="AB hydrolase-1" evidence="5">
    <location>
        <begin position="60"/>
        <end position="296"/>
    </location>
</feature>
<organism evidence="6 7">
    <name type="scientific">Corallococcus macrosporus DSM 14697</name>
    <dbReference type="NCBI Taxonomy" id="1189310"/>
    <lineage>
        <taxon>Bacteria</taxon>
        <taxon>Pseudomonadati</taxon>
        <taxon>Myxococcota</taxon>
        <taxon>Myxococcia</taxon>
        <taxon>Myxococcales</taxon>
        <taxon>Cystobacterineae</taxon>
        <taxon>Myxococcaceae</taxon>
        <taxon>Corallococcus</taxon>
    </lineage>
</organism>
<dbReference type="GO" id="GO:0047372">
    <property type="term" value="F:monoacylglycerol lipase activity"/>
    <property type="evidence" value="ECO:0007669"/>
    <property type="project" value="TreeGrafter"/>
</dbReference>
<evidence type="ECO:0000259" key="5">
    <source>
        <dbReference type="Pfam" id="PF00561"/>
    </source>
</evidence>
<feature type="active site" description="Charge relay system" evidence="4">
    <location>
        <position position="292"/>
    </location>
</feature>
<sequence>MAEHASVFHVPWWLRFSHVQTVVPHLDRRRHDVSTEHLRHELADGDFADVYWLNRTRTGPLFILLPGMQGTQDSTYVRSLLSELSRRGLRAAVLCHRGGAVPNRRAPFYHAGFTEHLAWLVRFVREREPHTPLYGVGFSLGGSMLIRYLAETGHGSHLSAAAAVSLTFSLGSTARRACEGINQLYQLRVLNSYKRVARLKAHLPEYASRLGTLSAMRSIQAFDEVFTAPLHGFKDAADYYARCSSRQFLPGIEVPFLVLNAEDDPLVARDTLPDARALREHVRLELTPHGGHLGFMYQHASGLGYYPPARLISFCLQEKSEAHESLSQDVVGHALLALEAGDARGRVDEHAGAARPAQ</sequence>
<dbReference type="PIRSF" id="PIRSF005211">
    <property type="entry name" value="Ab_hydro_YheT"/>
    <property type="match status" value="1"/>
</dbReference>
<dbReference type="InterPro" id="IPR029058">
    <property type="entry name" value="AB_hydrolase_fold"/>
</dbReference>
<keyword evidence="3 6" id="KW-0378">Hydrolase</keyword>
<dbReference type="InterPro" id="IPR000073">
    <property type="entry name" value="AB_hydrolase_1"/>
</dbReference>
<accession>A0A250K1X9</accession>
<feature type="active site" description="Charge relay system" evidence="4">
    <location>
        <position position="139"/>
    </location>
</feature>
<dbReference type="PROSITE" id="PS01133">
    <property type="entry name" value="UPF0017"/>
    <property type="match status" value="1"/>
</dbReference>
<dbReference type="PANTHER" id="PTHR10794">
    <property type="entry name" value="ABHYDROLASE DOMAIN-CONTAINING PROTEIN"/>
    <property type="match status" value="1"/>
</dbReference>
<protein>
    <submittedName>
        <fullName evidence="6">Alpha/beta hydrolase</fullName>
    </submittedName>
</protein>
<dbReference type="RefSeq" id="WP_013941919.1">
    <property type="nucleotide sequence ID" value="NZ_CP022203.1"/>
</dbReference>
<dbReference type="AlphaFoldDB" id="A0A250K1X9"/>
<keyword evidence="2" id="KW-0719">Serine esterase</keyword>
<dbReference type="EMBL" id="CP022203">
    <property type="protein sequence ID" value="ATB49611.1"/>
    <property type="molecule type" value="Genomic_DNA"/>
</dbReference>
<gene>
    <name evidence="6" type="ORF">MYMAC_005265</name>
</gene>
<evidence type="ECO:0000313" key="6">
    <source>
        <dbReference type="EMBL" id="ATB49611.1"/>
    </source>
</evidence>
<dbReference type="InterPro" id="IPR012020">
    <property type="entry name" value="ABHD4"/>
</dbReference>
<dbReference type="SUPFAM" id="SSF53474">
    <property type="entry name" value="alpha/beta-Hydrolases"/>
    <property type="match status" value="1"/>
</dbReference>
<dbReference type="OrthoDB" id="332676at2"/>
<dbReference type="GO" id="GO:0034338">
    <property type="term" value="F:short-chain carboxylesterase activity"/>
    <property type="evidence" value="ECO:0007669"/>
    <property type="project" value="TreeGrafter"/>
</dbReference>